<dbReference type="AlphaFoldDB" id="A0A5Q4C1D9"/>
<feature type="non-terminal residue" evidence="1">
    <location>
        <position position="130"/>
    </location>
</feature>
<proteinExistence type="predicted"/>
<gene>
    <name evidence="1" type="ORF">CSHISOI_03008</name>
</gene>
<protein>
    <submittedName>
        <fullName evidence="1">Uncharacterized protein</fullName>
    </submittedName>
</protein>
<dbReference type="OrthoDB" id="1669814at2759"/>
<evidence type="ECO:0000313" key="1">
    <source>
        <dbReference type="EMBL" id="TQN72457.1"/>
    </source>
</evidence>
<accession>A0A5Q4C1D9</accession>
<dbReference type="Proteomes" id="UP000326340">
    <property type="component" value="Unassembled WGS sequence"/>
</dbReference>
<sequence>MRNAKGGGSIVNVGSIMSSSASAEVAAYVACKRAGPGMTKVAAFEGLPLGASASIVFGLHRHGDNVKAIWKSGRSVRAQHRHNTVYNQAHCGAVGDCHVDCRVDAASLACPLGDESKFVTKAAWFVDGGL</sequence>
<name>A0A5Q4C1D9_9PEZI</name>
<dbReference type="InterPro" id="IPR020904">
    <property type="entry name" value="Sc_DH/Rdtase_CS"/>
</dbReference>
<dbReference type="SUPFAM" id="SSF51735">
    <property type="entry name" value="NAD(P)-binding Rossmann-fold domains"/>
    <property type="match status" value="1"/>
</dbReference>
<keyword evidence="2" id="KW-1185">Reference proteome</keyword>
<organism evidence="1 2">
    <name type="scientific">Colletotrichum shisoi</name>
    <dbReference type="NCBI Taxonomy" id="2078593"/>
    <lineage>
        <taxon>Eukaryota</taxon>
        <taxon>Fungi</taxon>
        <taxon>Dikarya</taxon>
        <taxon>Ascomycota</taxon>
        <taxon>Pezizomycotina</taxon>
        <taxon>Sordariomycetes</taxon>
        <taxon>Hypocreomycetidae</taxon>
        <taxon>Glomerellales</taxon>
        <taxon>Glomerellaceae</taxon>
        <taxon>Colletotrichum</taxon>
        <taxon>Colletotrichum destructivum species complex</taxon>
    </lineage>
</organism>
<dbReference type="Gene3D" id="3.40.50.720">
    <property type="entry name" value="NAD(P)-binding Rossmann-like Domain"/>
    <property type="match status" value="1"/>
</dbReference>
<dbReference type="EMBL" id="PUHP01000170">
    <property type="protein sequence ID" value="TQN72457.1"/>
    <property type="molecule type" value="Genomic_DNA"/>
</dbReference>
<reference evidence="1 2" key="1">
    <citation type="journal article" date="2019" name="Sci. Rep.">
        <title>Colletotrichum shisoi sp. nov., an anthracnose pathogen of Perilla frutescens in Japan: molecular phylogenetic, morphological and genomic evidence.</title>
        <authorList>
            <person name="Gan P."/>
            <person name="Tsushima A."/>
            <person name="Hiroyama R."/>
            <person name="Narusaka M."/>
            <person name="Takano Y."/>
            <person name="Narusaka Y."/>
            <person name="Kawaradani M."/>
            <person name="Damm U."/>
            <person name="Shirasu K."/>
        </authorList>
    </citation>
    <scope>NUCLEOTIDE SEQUENCE [LARGE SCALE GENOMIC DNA]</scope>
    <source>
        <strain evidence="1 2">PG-2018a</strain>
    </source>
</reference>
<dbReference type="InterPro" id="IPR036291">
    <property type="entry name" value="NAD(P)-bd_dom_sf"/>
</dbReference>
<comment type="caution">
    <text evidence="1">The sequence shown here is derived from an EMBL/GenBank/DDBJ whole genome shotgun (WGS) entry which is preliminary data.</text>
</comment>
<dbReference type="PROSITE" id="PS00061">
    <property type="entry name" value="ADH_SHORT"/>
    <property type="match status" value="1"/>
</dbReference>
<evidence type="ECO:0000313" key="2">
    <source>
        <dbReference type="Proteomes" id="UP000326340"/>
    </source>
</evidence>